<keyword evidence="8" id="KW-0966">Cell projection</keyword>
<dbReference type="STRING" id="1572751.PK98_07255"/>
<dbReference type="EMBL" id="JTDN01000001">
    <property type="protein sequence ID" value="KHL26264.1"/>
    <property type="molecule type" value="Genomic_DNA"/>
</dbReference>
<keyword evidence="8" id="KW-0969">Cilium</keyword>
<comment type="subunit">
    <text evidence="2 5">Homopentamer.</text>
</comment>
<dbReference type="Pfam" id="PF07195">
    <property type="entry name" value="FliD_C"/>
    <property type="match status" value="1"/>
</dbReference>
<dbReference type="InterPro" id="IPR010810">
    <property type="entry name" value="Flagellin_hook_IN_motif"/>
</dbReference>
<dbReference type="InterPro" id="IPR003481">
    <property type="entry name" value="FliD_N"/>
</dbReference>
<accession>A0A0B2BXW5</accession>
<evidence type="ECO:0000256" key="1">
    <source>
        <dbReference type="ARBA" id="ARBA00009764"/>
    </source>
</evidence>
<dbReference type="GO" id="GO:0071973">
    <property type="term" value="P:bacterial-type flagellum-dependent cell motility"/>
    <property type="evidence" value="ECO:0007669"/>
    <property type="project" value="TreeGrafter"/>
</dbReference>
<reference evidence="8 9" key="1">
    <citation type="submission" date="2014-11" db="EMBL/GenBank/DDBJ databases">
        <title>Draft genome sequence of Kirrobacter mercurialis.</title>
        <authorList>
            <person name="Coil D.A."/>
            <person name="Eisen J.A."/>
        </authorList>
    </citation>
    <scope>NUCLEOTIDE SEQUENCE [LARGE SCALE GENOMIC DNA]</scope>
    <source>
        <strain evidence="8 9">Coronado</strain>
    </source>
</reference>
<dbReference type="GO" id="GO:0005576">
    <property type="term" value="C:extracellular region"/>
    <property type="evidence" value="ECO:0007669"/>
    <property type="project" value="UniProtKB-SubCell"/>
</dbReference>
<dbReference type="Proteomes" id="UP000030988">
    <property type="component" value="Unassembled WGS sequence"/>
</dbReference>
<dbReference type="Pfam" id="PF02465">
    <property type="entry name" value="FliD_N"/>
    <property type="match status" value="1"/>
</dbReference>
<evidence type="ECO:0000256" key="5">
    <source>
        <dbReference type="RuleBase" id="RU362066"/>
    </source>
</evidence>
<evidence type="ECO:0000256" key="3">
    <source>
        <dbReference type="ARBA" id="ARBA00023054"/>
    </source>
</evidence>
<gene>
    <name evidence="8" type="ORF">PK98_07255</name>
</gene>
<dbReference type="InterPro" id="IPR010809">
    <property type="entry name" value="FliD_C"/>
</dbReference>
<feature type="domain" description="Flagellar hook-associated protein 2 N-terminal" evidence="6">
    <location>
        <begin position="26"/>
        <end position="123"/>
    </location>
</feature>
<feature type="domain" description="Flagellar hook-associated protein 2 C-terminal" evidence="7">
    <location>
        <begin position="241"/>
        <end position="458"/>
    </location>
</feature>
<comment type="function">
    <text evidence="5">Required for morphogenesis and for the elongation of the flagellar filament by facilitating polymerization of the flagellin monomers at the tip of growing filament. Forms a capping structure, which prevents flagellin subunits (transported through the central channel of the flagellum) from leaking out without polymerization at the distal end.</text>
</comment>
<comment type="similarity">
    <text evidence="1 5">Belongs to the FliD family.</text>
</comment>
<keyword evidence="3" id="KW-0175">Coiled coil</keyword>
<comment type="subcellular location">
    <subcellularLocation>
        <location evidence="5">Secreted</location>
    </subcellularLocation>
    <subcellularLocation>
        <location evidence="5">Bacterial flagellum</location>
    </subcellularLocation>
</comment>
<dbReference type="GO" id="GO:0009424">
    <property type="term" value="C:bacterial-type flagellum hook"/>
    <property type="evidence" value="ECO:0007669"/>
    <property type="project" value="UniProtKB-UniRule"/>
</dbReference>
<keyword evidence="5" id="KW-0964">Secreted</keyword>
<dbReference type="PANTHER" id="PTHR30288">
    <property type="entry name" value="FLAGELLAR CAP/ASSEMBLY PROTEIN FLID"/>
    <property type="match status" value="1"/>
</dbReference>
<dbReference type="InterPro" id="IPR040026">
    <property type="entry name" value="FliD"/>
</dbReference>
<evidence type="ECO:0000256" key="4">
    <source>
        <dbReference type="ARBA" id="ARBA00023143"/>
    </source>
</evidence>
<evidence type="ECO:0000259" key="6">
    <source>
        <dbReference type="Pfam" id="PF02465"/>
    </source>
</evidence>
<dbReference type="GO" id="GO:0009421">
    <property type="term" value="C:bacterial-type flagellum filament cap"/>
    <property type="evidence" value="ECO:0007669"/>
    <property type="project" value="InterPro"/>
</dbReference>
<name>A0A0B2BXW5_9SPHN</name>
<dbReference type="PANTHER" id="PTHR30288:SF0">
    <property type="entry name" value="FLAGELLAR HOOK-ASSOCIATED PROTEIN 2"/>
    <property type="match status" value="1"/>
</dbReference>
<keyword evidence="9" id="KW-1185">Reference proteome</keyword>
<evidence type="ECO:0000313" key="9">
    <source>
        <dbReference type="Proteomes" id="UP000030988"/>
    </source>
</evidence>
<keyword evidence="8" id="KW-0282">Flagellum</keyword>
<dbReference type="RefSeq" id="WP_039095387.1">
    <property type="nucleotide sequence ID" value="NZ_JTDN01000001.1"/>
</dbReference>
<comment type="caution">
    <text evidence="8">The sequence shown here is derived from an EMBL/GenBank/DDBJ whole genome shotgun (WGS) entry which is preliminary data.</text>
</comment>
<dbReference type="AlphaFoldDB" id="A0A0B2BXW5"/>
<evidence type="ECO:0000256" key="2">
    <source>
        <dbReference type="ARBA" id="ARBA00011255"/>
    </source>
</evidence>
<evidence type="ECO:0000259" key="7">
    <source>
        <dbReference type="Pfam" id="PF07195"/>
    </source>
</evidence>
<dbReference type="GO" id="GO:0007155">
    <property type="term" value="P:cell adhesion"/>
    <property type="evidence" value="ECO:0007669"/>
    <property type="project" value="InterPro"/>
</dbReference>
<keyword evidence="4 5" id="KW-0975">Bacterial flagellum</keyword>
<organism evidence="8 9">
    <name type="scientific">Croceibacterium mercuriale</name>
    <dbReference type="NCBI Taxonomy" id="1572751"/>
    <lineage>
        <taxon>Bacteria</taxon>
        <taxon>Pseudomonadati</taxon>
        <taxon>Pseudomonadota</taxon>
        <taxon>Alphaproteobacteria</taxon>
        <taxon>Sphingomonadales</taxon>
        <taxon>Erythrobacteraceae</taxon>
        <taxon>Croceibacterium</taxon>
    </lineage>
</organism>
<sequence length="479" mass="48559">MSTTTSPAAATNASASSIIATLNAGSGVNWSQLAADLSAVQFQAKTQRLTQQSELMETRISSASAIRGALSSLATAIGDGVRTGNLSTQPGVADAAVAQVSSPVGTSGKGSYSLEVQQIARAQTLASGVYGSGTDVVGAGTLTIRFGATTGTGFAADPAKATVDVQLAAGATLSDVAKAINAKGAGATAYVANTSEGAQLVLKGQEGEAAGFVVETTGAGLPDLAWDPMAGGDPARLKGAAQDALFRLDGLEMRSATNKTAQVAPGLQLTLTGTNAGAPTTITFASPVDNISSWMVDFVSSMNDIAGALGSAMAIGGELAADAGARTLRSQLARLPGETVMRNAAAGSPRTLGDLGVKLERDGTFTLDTARLSATLAADPAGVAAMFTTGLDGVYSTIDKLARNTSSTLVPGTLGYSIKKYQADTSDFGKQLTDIAERQEALRAQMVTRFSKVETNVNASRSTLSFLQQQIDAWNASRD</sequence>
<evidence type="ECO:0000313" key="8">
    <source>
        <dbReference type="EMBL" id="KHL26264.1"/>
    </source>
</evidence>
<proteinExistence type="inferred from homology"/>
<dbReference type="OrthoDB" id="7388356at2"/>
<protein>
    <recommendedName>
        <fullName evidence="5">Flagellar hook-associated protein 2</fullName>
        <shortName evidence="5">HAP2</shortName>
    </recommendedName>
    <alternativeName>
        <fullName evidence="5">Flagellar cap protein</fullName>
    </alternativeName>
</protein>
<dbReference type="Pfam" id="PF07196">
    <property type="entry name" value="Flagellin_IN"/>
    <property type="match status" value="1"/>
</dbReference>